<protein>
    <submittedName>
        <fullName evidence="1">Uncharacterized protein</fullName>
    </submittedName>
</protein>
<keyword evidence="2" id="KW-1185">Reference proteome</keyword>
<dbReference type="RefSeq" id="WP_165134263.1">
    <property type="nucleotide sequence ID" value="NZ_CP049253.1"/>
</dbReference>
<proteinExistence type="predicted"/>
<dbReference type="EMBL" id="JAGIOL010000001">
    <property type="protein sequence ID" value="MBP2437324.1"/>
    <property type="molecule type" value="Genomic_DNA"/>
</dbReference>
<accession>A0ABS4ZJ52</accession>
<comment type="caution">
    <text evidence="1">The sequence shown here is derived from an EMBL/GenBank/DDBJ whole genome shotgun (WGS) entry which is preliminary data.</text>
</comment>
<evidence type="ECO:0000313" key="1">
    <source>
        <dbReference type="EMBL" id="MBP2437324.1"/>
    </source>
</evidence>
<gene>
    <name evidence="1" type="ORF">JOF34_001910</name>
</gene>
<organism evidence="1 2">
    <name type="scientific">Microbacterium amylolyticum</name>
    <dbReference type="NCBI Taxonomy" id="936337"/>
    <lineage>
        <taxon>Bacteria</taxon>
        <taxon>Bacillati</taxon>
        <taxon>Actinomycetota</taxon>
        <taxon>Actinomycetes</taxon>
        <taxon>Micrococcales</taxon>
        <taxon>Microbacteriaceae</taxon>
        <taxon>Microbacterium</taxon>
    </lineage>
</organism>
<reference evidence="1 2" key="1">
    <citation type="submission" date="2021-03" db="EMBL/GenBank/DDBJ databases">
        <title>Sequencing the genomes of 1000 actinobacteria strains.</title>
        <authorList>
            <person name="Klenk H.-P."/>
        </authorList>
    </citation>
    <scope>NUCLEOTIDE SEQUENCE [LARGE SCALE GENOMIC DNA]</scope>
    <source>
        <strain evidence="1 2">DSM 24221</strain>
    </source>
</reference>
<sequence>MAIALVVMGRERWNEAALEGDIAAARAHGLSDEEVVQRESALHDTVIGADDVPRL</sequence>
<name>A0ABS4ZJ52_9MICO</name>
<evidence type="ECO:0000313" key="2">
    <source>
        <dbReference type="Proteomes" id="UP001519362"/>
    </source>
</evidence>
<dbReference type="Proteomes" id="UP001519362">
    <property type="component" value="Unassembled WGS sequence"/>
</dbReference>